<name>L0R6E0_HUMAN</name>
<dbReference type="ChiTaRS" id="NDUFAF6">
    <property type="organism name" value="human"/>
</dbReference>
<gene>
    <name evidence="1" type="primary">C8orf38</name>
</gene>
<evidence type="ECO:0000313" key="1">
    <source>
        <dbReference type="EMBL" id="CCO13695.1"/>
    </source>
</evidence>
<reference evidence="1" key="1">
    <citation type="submission" date="2012-10" db="EMBL/GenBank/DDBJ databases">
        <title>Direct identification of alternative open reading frame translation products in human.</title>
        <authorList>
            <person name="Vanderperre B."/>
            <person name="Lucier J.-F."/>
            <person name="Motard J."/>
            <person name="Tremblay G."/>
            <person name="Vanderperre S."/>
            <person name="Wisztorski M."/>
            <person name="Salzet M."/>
            <person name="Boisvert F.-M."/>
            <person name="Roucou X."/>
        </authorList>
    </citation>
    <scope>NUCLEOTIDE SEQUENCE</scope>
</reference>
<organism evidence="1">
    <name type="scientific">Homo sapiens</name>
    <name type="common">Human</name>
    <dbReference type="NCBI Taxonomy" id="9606"/>
    <lineage>
        <taxon>Eukaryota</taxon>
        <taxon>Metazoa</taxon>
        <taxon>Chordata</taxon>
        <taxon>Craniata</taxon>
        <taxon>Vertebrata</taxon>
        <taxon>Euteleostomi</taxon>
        <taxon>Mammalia</taxon>
        <taxon>Eutheria</taxon>
        <taxon>Euarchontoglires</taxon>
        <taxon>Primates</taxon>
        <taxon>Haplorrhini</taxon>
        <taxon>Catarrhini</taxon>
        <taxon>Hominidae</taxon>
        <taxon>Homo</taxon>
    </lineage>
</organism>
<dbReference type="EMBL" id="HF547984">
    <property type="protein sequence ID" value="CCO13695.1"/>
    <property type="molecule type" value="Genomic_DNA"/>
</dbReference>
<proteinExistence type="predicted"/>
<dbReference type="AlphaFoldDB" id="L0R6E0"/>
<accession>L0R6E0</accession>
<sequence length="44" mass="5174">MSFSLHHWGRKGERAQVIIGAYMLSSYNLGVQNTWKMHLFRGHK</sequence>
<protein>
    <submittedName>
        <fullName evidence="1">Alternative protein C8orf38</fullName>
    </submittedName>
</protein>